<sequence>MSVNCPYCGTQAAFLLYAQDENRHSTSETFTYYRCPSCGLIFLHPLPADLSAYYVGNYHAQPATESERALHSRLEAIKLAYVQRCACGKSFLEIGPSYGAFLRLAKQAGFTPEAIELDSECVAALNREGLPTLQSAEPAQALKGLGQYDVIGMWHVIEHLPTAWDVIAEAARHLAPKGILIVAAPNPQALTFQLFKARWGYLDAPRHVHLLPMRLVEGVARQNGLVPILRSANNAESRWHNFAAWRSSLINLIGKGRVQAALSLPQSADQPRSRGSRLKARLFRLALRALILAAAPLELTGGRGSVYTLIFRKPA</sequence>
<name>A0A2M8P2J2_9CHLR</name>
<dbReference type="Pfam" id="PF13489">
    <property type="entry name" value="Methyltransf_23"/>
    <property type="match status" value="1"/>
</dbReference>
<proteinExistence type="predicted"/>
<dbReference type="InterPro" id="IPR029063">
    <property type="entry name" value="SAM-dependent_MTases_sf"/>
</dbReference>
<evidence type="ECO:0000313" key="2">
    <source>
        <dbReference type="Proteomes" id="UP000228921"/>
    </source>
</evidence>
<dbReference type="Proteomes" id="UP000228921">
    <property type="component" value="Unassembled WGS sequence"/>
</dbReference>
<organism evidence="1 2">
    <name type="scientific">Candidatus Thermofonsia Clade 1 bacterium</name>
    <dbReference type="NCBI Taxonomy" id="2364210"/>
    <lineage>
        <taxon>Bacteria</taxon>
        <taxon>Bacillati</taxon>
        <taxon>Chloroflexota</taxon>
        <taxon>Candidatus Thermofontia</taxon>
        <taxon>Candidatus Thermofonsia Clade 1</taxon>
    </lineage>
</organism>
<dbReference type="SUPFAM" id="SSF53335">
    <property type="entry name" value="S-adenosyl-L-methionine-dependent methyltransferases"/>
    <property type="match status" value="1"/>
</dbReference>
<dbReference type="CDD" id="cd02440">
    <property type="entry name" value="AdoMet_MTases"/>
    <property type="match status" value="1"/>
</dbReference>
<reference evidence="1 2" key="1">
    <citation type="submission" date="2017-11" db="EMBL/GenBank/DDBJ databases">
        <title>Evolution of Phototrophy in the Chloroflexi Phylum Driven by Horizontal Gene Transfer.</title>
        <authorList>
            <person name="Ward L.M."/>
            <person name="Hemp J."/>
            <person name="Shih P.M."/>
            <person name="Mcglynn S.E."/>
            <person name="Fischer W."/>
        </authorList>
    </citation>
    <scope>NUCLEOTIDE SEQUENCE [LARGE SCALE GENOMIC DNA]</scope>
    <source>
        <strain evidence="1">CP2_2F</strain>
    </source>
</reference>
<dbReference type="EMBL" id="PGTK01000002">
    <property type="protein sequence ID" value="PJF31746.1"/>
    <property type="molecule type" value="Genomic_DNA"/>
</dbReference>
<dbReference type="AlphaFoldDB" id="A0A2M8P2J2"/>
<accession>A0A2M8P2J2</accession>
<protein>
    <recommendedName>
        <fullName evidence="3">Class I SAM-dependent methyltransferase</fullName>
    </recommendedName>
</protein>
<evidence type="ECO:0008006" key="3">
    <source>
        <dbReference type="Google" id="ProtNLM"/>
    </source>
</evidence>
<comment type="caution">
    <text evidence="1">The sequence shown here is derived from an EMBL/GenBank/DDBJ whole genome shotgun (WGS) entry which is preliminary data.</text>
</comment>
<dbReference type="Gene3D" id="3.40.50.150">
    <property type="entry name" value="Vaccinia Virus protein VP39"/>
    <property type="match status" value="1"/>
</dbReference>
<gene>
    <name evidence="1" type="ORF">CUN51_02050</name>
</gene>
<evidence type="ECO:0000313" key="1">
    <source>
        <dbReference type="EMBL" id="PJF31746.1"/>
    </source>
</evidence>